<proteinExistence type="predicted"/>
<evidence type="ECO:0000313" key="12">
    <source>
        <dbReference type="EMBL" id="HIV38402.1"/>
    </source>
</evidence>
<keyword evidence="4" id="KW-0805">Transcription regulation</keyword>
<evidence type="ECO:0000259" key="11">
    <source>
        <dbReference type="PROSITE" id="PS51755"/>
    </source>
</evidence>
<evidence type="ECO:0000256" key="5">
    <source>
        <dbReference type="ARBA" id="ARBA00023125"/>
    </source>
</evidence>
<evidence type="ECO:0000256" key="9">
    <source>
        <dbReference type="PROSITE-ProRule" id="PRU01091"/>
    </source>
</evidence>
<feature type="modified residue" description="4-aspartylphosphate" evidence="8">
    <location>
        <position position="52"/>
    </location>
</feature>
<dbReference type="CDD" id="cd00383">
    <property type="entry name" value="trans_reg_C"/>
    <property type="match status" value="1"/>
</dbReference>
<dbReference type="AlphaFoldDB" id="A0A9D1TFH4"/>
<feature type="domain" description="OmpR/PhoB-type" evidence="11">
    <location>
        <begin position="124"/>
        <end position="217"/>
    </location>
</feature>
<dbReference type="PANTHER" id="PTHR48111">
    <property type="entry name" value="REGULATOR OF RPOS"/>
    <property type="match status" value="1"/>
</dbReference>
<dbReference type="InterPro" id="IPR001867">
    <property type="entry name" value="OmpR/PhoB-type_DNA-bd"/>
</dbReference>
<dbReference type="Pfam" id="PF00072">
    <property type="entry name" value="Response_reg"/>
    <property type="match status" value="1"/>
</dbReference>
<keyword evidence="6" id="KW-0804">Transcription</keyword>
<evidence type="ECO:0000256" key="1">
    <source>
        <dbReference type="ARBA" id="ARBA00018672"/>
    </source>
</evidence>
<dbReference type="Pfam" id="PF00486">
    <property type="entry name" value="Trans_reg_C"/>
    <property type="match status" value="1"/>
</dbReference>
<feature type="domain" description="Response regulatory" evidence="10">
    <location>
        <begin position="3"/>
        <end position="116"/>
    </location>
</feature>
<dbReference type="InterPro" id="IPR011006">
    <property type="entry name" value="CheY-like_superfamily"/>
</dbReference>
<keyword evidence="3" id="KW-0902">Two-component regulatory system</keyword>
<dbReference type="Proteomes" id="UP000886814">
    <property type="component" value="Unassembled WGS sequence"/>
</dbReference>
<organism evidence="12 13">
    <name type="scientific">Candidatus Blautia stercorigallinarum</name>
    <dbReference type="NCBI Taxonomy" id="2838501"/>
    <lineage>
        <taxon>Bacteria</taxon>
        <taxon>Bacillati</taxon>
        <taxon>Bacillota</taxon>
        <taxon>Clostridia</taxon>
        <taxon>Lachnospirales</taxon>
        <taxon>Lachnospiraceae</taxon>
        <taxon>Blautia</taxon>
    </lineage>
</organism>
<keyword evidence="5 9" id="KW-0238">DNA-binding</keyword>
<dbReference type="Gene3D" id="3.40.50.2300">
    <property type="match status" value="1"/>
</dbReference>
<dbReference type="InterPro" id="IPR001789">
    <property type="entry name" value="Sig_transdc_resp-reg_receiver"/>
</dbReference>
<dbReference type="SMART" id="SM00448">
    <property type="entry name" value="REC"/>
    <property type="match status" value="1"/>
</dbReference>
<keyword evidence="2 8" id="KW-0597">Phosphoprotein</keyword>
<gene>
    <name evidence="12" type="ORF">H9747_05290</name>
</gene>
<dbReference type="PROSITE" id="PS50110">
    <property type="entry name" value="RESPONSE_REGULATORY"/>
    <property type="match status" value="1"/>
</dbReference>
<protein>
    <recommendedName>
        <fullName evidence="1">Stage 0 sporulation protein A homolog</fullName>
    </recommendedName>
</protein>
<dbReference type="InterPro" id="IPR036388">
    <property type="entry name" value="WH-like_DNA-bd_sf"/>
</dbReference>
<dbReference type="SUPFAM" id="SSF52172">
    <property type="entry name" value="CheY-like"/>
    <property type="match status" value="1"/>
</dbReference>
<comment type="function">
    <text evidence="7">May play the central regulatory role in sporulation. It may be an element of the effector pathway responsible for the activation of sporulation genes in response to nutritional stress. Spo0A may act in concert with spo0H (a sigma factor) to control the expression of some genes that are critical to the sporulation process.</text>
</comment>
<feature type="DNA-binding region" description="OmpR/PhoB-type" evidence="9">
    <location>
        <begin position="124"/>
        <end position="217"/>
    </location>
</feature>
<evidence type="ECO:0000256" key="4">
    <source>
        <dbReference type="ARBA" id="ARBA00023015"/>
    </source>
</evidence>
<reference evidence="12" key="2">
    <citation type="submission" date="2021-04" db="EMBL/GenBank/DDBJ databases">
        <authorList>
            <person name="Gilroy R."/>
        </authorList>
    </citation>
    <scope>NUCLEOTIDE SEQUENCE</scope>
    <source>
        <strain evidence="12">CHK195-9823</strain>
    </source>
</reference>
<evidence type="ECO:0000256" key="6">
    <source>
        <dbReference type="ARBA" id="ARBA00023163"/>
    </source>
</evidence>
<reference evidence="12" key="1">
    <citation type="journal article" date="2021" name="PeerJ">
        <title>Extensive microbial diversity within the chicken gut microbiome revealed by metagenomics and culture.</title>
        <authorList>
            <person name="Gilroy R."/>
            <person name="Ravi A."/>
            <person name="Getino M."/>
            <person name="Pursley I."/>
            <person name="Horton D.L."/>
            <person name="Alikhan N.F."/>
            <person name="Baker D."/>
            <person name="Gharbi K."/>
            <person name="Hall N."/>
            <person name="Watson M."/>
            <person name="Adriaenssens E.M."/>
            <person name="Foster-Nyarko E."/>
            <person name="Jarju S."/>
            <person name="Secka A."/>
            <person name="Antonio M."/>
            <person name="Oren A."/>
            <person name="Chaudhuri R.R."/>
            <person name="La Ragione R."/>
            <person name="Hildebrand F."/>
            <person name="Pallen M.J."/>
        </authorList>
    </citation>
    <scope>NUCLEOTIDE SEQUENCE</scope>
    <source>
        <strain evidence="12">CHK195-9823</strain>
    </source>
</reference>
<dbReference type="GO" id="GO:0000156">
    <property type="term" value="F:phosphorelay response regulator activity"/>
    <property type="evidence" value="ECO:0007669"/>
    <property type="project" value="TreeGrafter"/>
</dbReference>
<dbReference type="SMART" id="SM00862">
    <property type="entry name" value="Trans_reg_C"/>
    <property type="match status" value="1"/>
</dbReference>
<dbReference type="GO" id="GO:0005829">
    <property type="term" value="C:cytosol"/>
    <property type="evidence" value="ECO:0007669"/>
    <property type="project" value="TreeGrafter"/>
</dbReference>
<dbReference type="PANTHER" id="PTHR48111:SF32">
    <property type="entry name" value="STAGE 0 SPORULATION PROTEIN A HOMOLOG"/>
    <property type="match status" value="1"/>
</dbReference>
<evidence type="ECO:0000313" key="13">
    <source>
        <dbReference type="Proteomes" id="UP000886814"/>
    </source>
</evidence>
<dbReference type="FunFam" id="3.40.50.2300:FF:000001">
    <property type="entry name" value="DNA-binding response regulator PhoB"/>
    <property type="match status" value="1"/>
</dbReference>
<dbReference type="PROSITE" id="PS51755">
    <property type="entry name" value="OMPR_PHOB"/>
    <property type="match status" value="1"/>
</dbReference>
<dbReference type="GO" id="GO:0000976">
    <property type="term" value="F:transcription cis-regulatory region binding"/>
    <property type="evidence" value="ECO:0007669"/>
    <property type="project" value="TreeGrafter"/>
</dbReference>
<name>A0A9D1TFH4_9FIRM</name>
<evidence type="ECO:0000256" key="7">
    <source>
        <dbReference type="ARBA" id="ARBA00024867"/>
    </source>
</evidence>
<dbReference type="InterPro" id="IPR039420">
    <property type="entry name" value="WalR-like"/>
</dbReference>
<comment type="caution">
    <text evidence="12">The sequence shown here is derived from an EMBL/GenBank/DDBJ whole genome shotgun (WGS) entry which is preliminary data.</text>
</comment>
<dbReference type="GO" id="GO:0032993">
    <property type="term" value="C:protein-DNA complex"/>
    <property type="evidence" value="ECO:0007669"/>
    <property type="project" value="TreeGrafter"/>
</dbReference>
<dbReference type="EMBL" id="DXIQ01000031">
    <property type="protein sequence ID" value="HIV38402.1"/>
    <property type="molecule type" value="Genomic_DNA"/>
</dbReference>
<sequence length="217" mass="25145">MKTILIVEDEKDIAEMLSVFLENEGYRTVTAGDGLEGLGLFARERADLVILDVLLPKLDGFSLCKKIREKSDVPVIMLTALSDEDSQLKGYDLMIDEYVTKPFSIGVFLKKVAAVLRRREEPRMELLSWGDIFMDRKSHTVKVKDREVYLTGREFELLGLFLSDPHRIMTKEYIMEKLWKYDYDCEDAIIYTHIKNIRKKLGEDVIRNIRGVGYKLA</sequence>
<dbReference type="Gene3D" id="1.10.10.10">
    <property type="entry name" value="Winged helix-like DNA-binding domain superfamily/Winged helix DNA-binding domain"/>
    <property type="match status" value="1"/>
</dbReference>
<evidence type="ECO:0000256" key="8">
    <source>
        <dbReference type="PROSITE-ProRule" id="PRU00169"/>
    </source>
</evidence>
<dbReference type="CDD" id="cd17574">
    <property type="entry name" value="REC_OmpR"/>
    <property type="match status" value="1"/>
</dbReference>
<evidence type="ECO:0000256" key="2">
    <source>
        <dbReference type="ARBA" id="ARBA00022553"/>
    </source>
</evidence>
<dbReference type="GO" id="GO:0006355">
    <property type="term" value="P:regulation of DNA-templated transcription"/>
    <property type="evidence" value="ECO:0007669"/>
    <property type="project" value="InterPro"/>
</dbReference>
<evidence type="ECO:0000259" key="10">
    <source>
        <dbReference type="PROSITE" id="PS50110"/>
    </source>
</evidence>
<evidence type="ECO:0000256" key="3">
    <source>
        <dbReference type="ARBA" id="ARBA00023012"/>
    </source>
</evidence>
<accession>A0A9D1TFH4</accession>